<gene>
    <name evidence="1" type="ORF">CTOB1V02_LOCUS12619</name>
</gene>
<dbReference type="EMBL" id="OB669904">
    <property type="protein sequence ID" value="CAD7234803.1"/>
    <property type="molecule type" value="Genomic_DNA"/>
</dbReference>
<protein>
    <submittedName>
        <fullName evidence="1">Uncharacterized protein</fullName>
    </submittedName>
</protein>
<feature type="non-terminal residue" evidence="1">
    <location>
        <position position="1"/>
    </location>
</feature>
<reference evidence="1" key="1">
    <citation type="submission" date="2020-11" db="EMBL/GenBank/DDBJ databases">
        <authorList>
            <person name="Tran Van P."/>
        </authorList>
    </citation>
    <scope>NUCLEOTIDE SEQUENCE</scope>
</reference>
<proteinExistence type="predicted"/>
<dbReference type="AlphaFoldDB" id="A0A7R8WTM1"/>
<accession>A0A7R8WTM1</accession>
<evidence type="ECO:0000313" key="1">
    <source>
        <dbReference type="EMBL" id="CAD7234803.1"/>
    </source>
</evidence>
<sequence length="117" mass="13352">QEQSCARADRHPSPPPHNRQALAKFCFGRNSAPHCPIWIKFCMLVPVPMPKESISLDSPDRFQPGKTKVSKRYPKLWENHNLCAVMGLDRAWKLVDCDQDATTNNIYTVCKKSKLTD</sequence>
<organism evidence="1">
    <name type="scientific">Cyprideis torosa</name>
    <dbReference type="NCBI Taxonomy" id="163714"/>
    <lineage>
        <taxon>Eukaryota</taxon>
        <taxon>Metazoa</taxon>
        <taxon>Ecdysozoa</taxon>
        <taxon>Arthropoda</taxon>
        <taxon>Crustacea</taxon>
        <taxon>Oligostraca</taxon>
        <taxon>Ostracoda</taxon>
        <taxon>Podocopa</taxon>
        <taxon>Podocopida</taxon>
        <taxon>Cytherocopina</taxon>
        <taxon>Cytheroidea</taxon>
        <taxon>Cytherideidae</taxon>
        <taxon>Cyprideis</taxon>
    </lineage>
</organism>
<name>A0A7R8WTM1_9CRUS</name>